<dbReference type="AlphaFoldDB" id="A0A0F7PGN9"/>
<dbReference type="Proteomes" id="UP000060390">
    <property type="component" value="Plasmid pM27-SA2-01"/>
</dbReference>
<reference evidence="3 4" key="3">
    <citation type="journal article" date="2016" name="Stand. Genomic Sci.">
        <title>Complete genome sequence of 'Halanaeroarchaeum sulfurireducens' M27-SA2, a sulfur-reducing and acetate-oxidizing haloarchaeon from the deep-sea hypersaline anoxic lake Medee.</title>
        <authorList>
            <person name="Messina E."/>
            <person name="Sorokin D.Y."/>
            <person name="Kublanov I.V."/>
            <person name="Toshchakov S."/>
            <person name="Lopatina A."/>
            <person name="Arcadi E."/>
            <person name="Smedile F."/>
            <person name="La Spada G."/>
            <person name="La Cono V."/>
            <person name="Yakimov M.M."/>
        </authorList>
    </citation>
    <scope>NUCLEOTIDE SEQUENCE [LARGE SCALE GENOMIC DNA]</scope>
    <source>
        <strain evidence="3 4">M27-SA2</strain>
        <plasmid evidence="4">Plasmid pM27-SA2-01</plasmid>
        <plasmid evidence="3">pM27-SA2-01</plasmid>
    </source>
</reference>
<sequence>MRGCSNEHSSNKTMSGTINTQSVEQTRPRRDRDVVYVGYRQRGRAIVEKLPEQERLTPRRSLELANHSPSGFEWGYGGSGPAQLALALLLDFTDDEAVALAHYTEFKNKVVSQLDCTGRDGHWRLTGGDIDAALREISDEVIAPSI</sequence>
<evidence type="ECO:0000313" key="5">
    <source>
        <dbReference type="Proteomes" id="UP000069906"/>
    </source>
</evidence>
<dbReference type="HOGENOM" id="CLU_1901865_0_0_2"/>
<organism evidence="2 5">
    <name type="scientific">Halanaeroarchaeum sulfurireducens</name>
    <dbReference type="NCBI Taxonomy" id="1604004"/>
    <lineage>
        <taxon>Archaea</taxon>
        <taxon>Methanobacteriati</taxon>
        <taxon>Methanobacteriota</taxon>
        <taxon>Stenosarchaea group</taxon>
        <taxon>Halobacteria</taxon>
        <taxon>Halobacteriales</taxon>
        <taxon>Halobacteriaceae</taxon>
        <taxon>Halanaeroarchaeum</taxon>
    </lineage>
</organism>
<evidence type="ECO:0000313" key="3">
    <source>
        <dbReference type="EMBL" id="ALG83168.1"/>
    </source>
</evidence>
<dbReference type="InterPro" id="IPR046164">
    <property type="entry name" value="DUF6166"/>
</dbReference>
<evidence type="ECO:0000313" key="4">
    <source>
        <dbReference type="Proteomes" id="UP000060390"/>
    </source>
</evidence>
<dbReference type="EMBL" id="CP011565">
    <property type="protein sequence ID" value="ALG83168.1"/>
    <property type="molecule type" value="Genomic_DNA"/>
</dbReference>
<dbReference type="Proteomes" id="UP000069906">
    <property type="component" value="Plasmid pHSR2-01"/>
</dbReference>
<name>A0A0F7PGN9_9EURY</name>
<evidence type="ECO:0000313" key="2">
    <source>
        <dbReference type="EMBL" id="AKH98724.1"/>
    </source>
</evidence>
<dbReference type="EMBL" id="CP008875">
    <property type="protein sequence ID" value="AKH98724.1"/>
    <property type="molecule type" value="Genomic_DNA"/>
</dbReference>
<feature type="compositionally biased region" description="Polar residues" evidence="1">
    <location>
        <begin position="1"/>
        <end position="25"/>
    </location>
</feature>
<dbReference type="PATRIC" id="fig|1604004.4.peg.2377"/>
<reference evidence="4" key="2">
    <citation type="submission" date="2015-05" db="EMBL/GenBank/DDBJ databases">
        <title>Complete genome sequence of Halanaeroarchaeum sulfurireducens type strain M27-SA2, a sulfate-reducer haloarchaeon from marine anoxic lake Medee.</title>
        <authorList>
            <person name="Messina E."/>
            <person name="Kublanov I.V."/>
            <person name="Toshchakov S."/>
            <person name="Arcadi E."/>
            <person name="La Spada G."/>
            <person name="La Cono V."/>
            <person name="Yakimov M.M."/>
        </authorList>
    </citation>
    <scope>NUCLEOTIDE SEQUENCE [LARGE SCALE GENOMIC DNA]</scope>
    <source>
        <strain evidence="4">M27-SA2</strain>
        <plasmid evidence="4">Plasmid pM27-SA2-01</plasmid>
    </source>
</reference>
<protein>
    <submittedName>
        <fullName evidence="2">Uncharacterized protein</fullName>
    </submittedName>
</protein>
<reference evidence="2 5" key="1">
    <citation type="submission" date="2014-06" db="EMBL/GenBank/DDBJ databases">
        <title>Secret life of haloarchaea: discovery of obligatory anaerobic haloarchaea growing by dissimilatory sulfur reduction.</title>
        <authorList>
            <person name="Sorokin D.Y."/>
            <person name="Kublanov I.V."/>
            <person name="Gavrilov S.N."/>
            <person name="Ferrer M."/>
            <person name="Golyshin P.N."/>
            <person name="Messina E."/>
            <person name="La Cono V."/>
            <person name="Yakimov M.M."/>
        </authorList>
    </citation>
    <scope>NUCLEOTIDE SEQUENCE [LARGE SCALE GENOMIC DNA]</scope>
    <source>
        <strain evidence="2 5">HSR2</strain>
        <plasmid evidence="2 5">pHSR2-01</plasmid>
    </source>
</reference>
<geneLocation type="plasmid" evidence="2 5">
    <name>pHSR2-01</name>
</geneLocation>
<feature type="region of interest" description="Disordered" evidence="1">
    <location>
        <begin position="1"/>
        <end position="31"/>
    </location>
</feature>
<dbReference type="KEGG" id="hsu:HLASF_3098"/>
<geneLocation type="plasmid" evidence="3 4">
    <name>pM27-SA2-01</name>
</geneLocation>
<accession>A0A0F7PGN9</accession>
<dbReference type="Pfam" id="PF19663">
    <property type="entry name" value="DUF6166"/>
    <property type="match status" value="1"/>
</dbReference>
<evidence type="ECO:0000256" key="1">
    <source>
        <dbReference type="SAM" id="MobiDB-lite"/>
    </source>
</evidence>
<keyword evidence="5" id="KW-1185">Reference proteome</keyword>
<proteinExistence type="predicted"/>
<keyword evidence="2" id="KW-0614">Plasmid</keyword>
<dbReference type="KEGG" id="hsf:HLASA_3100"/>
<gene>
    <name evidence="3" type="ORF">HLASA_3100</name>
    <name evidence="2" type="ORF">HLASF_3098</name>
</gene>